<dbReference type="GO" id="GO:0000271">
    <property type="term" value="P:polysaccharide biosynthetic process"/>
    <property type="evidence" value="ECO:0007669"/>
    <property type="project" value="InterPro"/>
</dbReference>
<dbReference type="PANTHER" id="PTHR45339">
    <property type="entry name" value="HYBRID SIGNAL TRANSDUCTION HISTIDINE KINASE J"/>
    <property type="match status" value="1"/>
</dbReference>
<dbReference type="InterPro" id="IPR005467">
    <property type="entry name" value="His_kinase_dom"/>
</dbReference>
<dbReference type="GO" id="GO:0005524">
    <property type="term" value="F:ATP binding"/>
    <property type="evidence" value="ECO:0007669"/>
    <property type="project" value="UniProtKB-KW"/>
</dbReference>
<evidence type="ECO:0000256" key="6">
    <source>
        <dbReference type="ARBA" id="ARBA00022741"/>
    </source>
</evidence>
<dbReference type="Gene3D" id="3.30.565.10">
    <property type="entry name" value="Histidine kinase-like ATPase, C-terminal domain"/>
    <property type="match status" value="1"/>
</dbReference>
<dbReference type="GO" id="GO:0015774">
    <property type="term" value="P:polysaccharide transport"/>
    <property type="evidence" value="ECO:0007669"/>
    <property type="project" value="InterPro"/>
</dbReference>
<dbReference type="EC" id="2.7.13.3" evidence="3"/>
<evidence type="ECO:0000256" key="11">
    <source>
        <dbReference type="ARBA" id="ARBA00023306"/>
    </source>
</evidence>
<protein>
    <recommendedName>
        <fullName evidence="3">histidine kinase</fullName>
        <ecNumber evidence="3">2.7.13.3</ecNumber>
    </recommendedName>
</protein>
<dbReference type="SUPFAM" id="SSF55785">
    <property type="entry name" value="PYP-like sensor domain (PAS domain)"/>
    <property type="match status" value="1"/>
</dbReference>
<dbReference type="CDD" id="cd00156">
    <property type="entry name" value="REC"/>
    <property type="match status" value="1"/>
</dbReference>
<keyword evidence="18" id="KW-1185">Reference proteome</keyword>
<gene>
    <name evidence="17" type="ORF">SAMN04487993_1001282</name>
</gene>
<dbReference type="PROSITE" id="PS50110">
    <property type="entry name" value="RESPONSE_REGULATORY"/>
    <property type="match status" value="2"/>
</dbReference>
<dbReference type="FunFam" id="1.10.287.130:FF:000038">
    <property type="entry name" value="Sensory transduction histidine kinase"/>
    <property type="match status" value="1"/>
</dbReference>
<dbReference type="Pfam" id="PF05159">
    <property type="entry name" value="Capsule_synth"/>
    <property type="match status" value="1"/>
</dbReference>
<feature type="region of interest" description="Disordered" evidence="14">
    <location>
        <begin position="820"/>
        <end position="861"/>
    </location>
</feature>
<keyword evidence="6" id="KW-0547">Nucleotide-binding</keyword>
<comment type="subcellular location">
    <subcellularLocation>
        <location evidence="2">Membrane</location>
    </subcellularLocation>
</comment>
<dbReference type="InterPro" id="IPR001789">
    <property type="entry name" value="Sig_transdc_resp-reg_receiver"/>
</dbReference>
<evidence type="ECO:0000256" key="10">
    <source>
        <dbReference type="ARBA" id="ARBA00023136"/>
    </source>
</evidence>
<dbReference type="InterPro" id="IPR007833">
    <property type="entry name" value="Capsule_polysaccharide_synth"/>
</dbReference>
<dbReference type="InterPro" id="IPR004358">
    <property type="entry name" value="Sig_transdc_His_kin-like_C"/>
</dbReference>
<dbReference type="PANTHER" id="PTHR45339:SF5">
    <property type="entry name" value="HISTIDINE KINASE"/>
    <property type="match status" value="1"/>
</dbReference>
<dbReference type="Gene3D" id="3.40.50.2300">
    <property type="match status" value="2"/>
</dbReference>
<feature type="modified residue" description="4-aspartylphosphate" evidence="12">
    <location>
        <position position="766"/>
    </location>
</feature>
<dbReference type="InterPro" id="IPR003594">
    <property type="entry name" value="HATPase_dom"/>
</dbReference>
<sequence>MELAARLAEERRARLAAERLLELKQAELFAANRKLNKHARQLTHEISETRAEVAEVRHENQRVKSQLGAAHQKIELVEGQLWKALQTMRDGFAMFNRDRLMELANGAWLSVFEDLDTIGPGASYGHVLDMMVEEGIVDLQGEDGRSWRMRMLARWDRDPIPSETIRLYTGQFLKLQDRHMPDGGIVSLTFDITELMRMWSALEELPDGFVIYDAEDRLLMCNEPYRQIYHESTPAIVPGASFEDILRYGLERGQYADACGREEAWLEDRLRIHRDATQEAEQQLGDGRWLRVYERPLSDGGRVGLRIDITEAKRIEQKLQEASLRADIANRAKSTFLANMSHEIRTPMNGVVGMAALLLEGPLSEEQRLYVETIRNSGESLLVIINDILDYSKIEADRMQLKLDPFDLERAIHEVVMLLQPSAREKQLDLLVDYDLFLPTHFIGDLGRIRQILTNLMGNAVKFTPSGHVLVRVTGTVEPDHSAAIHMTVEDTGIGIPREKLDHVFGEFNQVDDARSRAFEGTGLGLAITRRLVTIMGGEIWVESDLGQGACFGLRLVLPVEEPILRDTARLPATLRRVLVVEDQAVNRSILAKQLDIIGLSPRFCLTADAALAAMADPPDLVIAEQDLPDMTGSELARRLAEAGHATPVLLLAASPGALPGPDPHGPPRLVLQKPVPRRTLFAALEQIAPPPPAPVSPDLPAFRHRGPPGPRLLDVLVAEDNRTNQLVFRKMIGALDLPLTLRFANNGLEAVEAFRAQRPDLIFMDISMPQMDGKDATRAIRALEGDGPHVPVIAVTAHAMAGDRETILAAGLDDYLTKPPAQARSGGADGPLDRDRARHGRLTSRCGPAAPRLLSGTGPGPEETMGEIVFHVPELWLGAAPEKMPRFYRRLSEGLAARGIAQTWVPMDRATLADRIASDSAFHILNHARHPHPRVLTAGIAYIYPYWHLDPLGIRAFSTITDSVFRPAEVDGDSAQAFFRRLRQRMVGARQSRYPQQQAVEPVPEGSIAVFLQTEGQRSVEETLWLDRWTMLDTCLAAADGRPVVVKPHPRDRDPDTGSGLAARLAAHPNLHLSTANIHDILATADRVVTINSAVGIEALLHRKPVILCGRADFHHICTSARDPQALRAALRATPPRRAFARYIAWYFGTQCLDAGAKDLTDRVLDRLAARGCPL</sequence>
<dbReference type="STRING" id="555512.SAMN04487993_1001282"/>
<dbReference type="PROSITE" id="PS50109">
    <property type="entry name" value="HIS_KIN"/>
    <property type="match status" value="1"/>
</dbReference>
<proteinExistence type="predicted"/>
<dbReference type="InterPro" id="IPR011006">
    <property type="entry name" value="CheY-like_superfamily"/>
</dbReference>
<dbReference type="InterPro" id="IPR035965">
    <property type="entry name" value="PAS-like_dom_sf"/>
</dbReference>
<evidence type="ECO:0000256" key="2">
    <source>
        <dbReference type="ARBA" id="ARBA00004370"/>
    </source>
</evidence>
<dbReference type="CDD" id="cd17546">
    <property type="entry name" value="REC_hyHK_CKI1_RcsC-like"/>
    <property type="match status" value="1"/>
</dbReference>
<dbReference type="InterPro" id="IPR036097">
    <property type="entry name" value="HisK_dim/P_sf"/>
</dbReference>
<evidence type="ECO:0000256" key="7">
    <source>
        <dbReference type="ARBA" id="ARBA00022777"/>
    </source>
</evidence>
<evidence type="ECO:0000256" key="12">
    <source>
        <dbReference type="PROSITE-ProRule" id="PRU00169"/>
    </source>
</evidence>
<evidence type="ECO:0000256" key="13">
    <source>
        <dbReference type="SAM" id="Coils"/>
    </source>
</evidence>
<evidence type="ECO:0000313" key="18">
    <source>
        <dbReference type="Proteomes" id="UP000199093"/>
    </source>
</evidence>
<evidence type="ECO:0000256" key="5">
    <source>
        <dbReference type="ARBA" id="ARBA00022679"/>
    </source>
</evidence>
<evidence type="ECO:0000256" key="14">
    <source>
        <dbReference type="SAM" id="MobiDB-lite"/>
    </source>
</evidence>
<dbReference type="Gene3D" id="1.10.287.130">
    <property type="match status" value="1"/>
</dbReference>
<dbReference type="GO" id="GO:0000155">
    <property type="term" value="F:phosphorelay sensor kinase activity"/>
    <property type="evidence" value="ECO:0007669"/>
    <property type="project" value="InterPro"/>
</dbReference>
<keyword evidence="11" id="KW-0131">Cell cycle</keyword>
<evidence type="ECO:0000256" key="9">
    <source>
        <dbReference type="ARBA" id="ARBA00023012"/>
    </source>
</evidence>
<dbReference type="EMBL" id="FNEJ01000001">
    <property type="protein sequence ID" value="SDI15042.1"/>
    <property type="molecule type" value="Genomic_DNA"/>
</dbReference>
<dbReference type="PRINTS" id="PR00344">
    <property type="entry name" value="BCTRLSENSOR"/>
</dbReference>
<keyword evidence="9" id="KW-0902">Two-component regulatory system</keyword>
<feature type="domain" description="Response regulatory" evidence="16">
    <location>
        <begin position="715"/>
        <end position="834"/>
    </location>
</feature>
<dbReference type="FunFam" id="3.30.565.10:FF:000010">
    <property type="entry name" value="Sensor histidine kinase RcsC"/>
    <property type="match status" value="1"/>
</dbReference>
<evidence type="ECO:0000256" key="4">
    <source>
        <dbReference type="ARBA" id="ARBA00022553"/>
    </source>
</evidence>
<evidence type="ECO:0000256" key="3">
    <source>
        <dbReference type="ARBA" id="ARBA00012438"/>
    </source>
</evidence>
<dbReference type="Pfam" id="PF00512">
    <property type="entry name" value="HisKA"/>
    <property type="match status" value="1"/>
</dbReference>
<dbReference type="SUPFAM" id="SSF52172">
    <property type="entry name" value="CheY-like"/>
    <property type="match status" value="2"/>
</dbReference>
<evidence type="ECO:0000256" key="8">
    <source>
        <dbReference type="ARBA" id="ARBA00022840"/>
    </source>
</evidence>
<dbReference type="AlphaFoldDB" id="A0A1G8I878"/>
<name>A0A1G8I878_9RHOB</name>
<dbReference type="InterPro" id="IPR036890">
    <property type="entry name" value="HATPase_C_sf"/>
</dbReference>
<dbReference type="SUPFAM" id="SSF55874">
    <property type="entry name" value="ATPase domain of HSP90 chaperone/DNA topoisomerase II/histidine kinase"/>
    <property type="match status" value="1"/>
</dbReference>
<dbReference type="SMART" id="SM00448">
    <property type="entry name" value="REC"/>
    <property type="match status" value="2"/>
</dbReference>
<reference evidence="17 18" key="1">
    <citation type="submission" date="2016-10" db="EMBL/GenBank/DDBJ databases">
        <authorList>
            <person name="de Groot N.N."/>
        </authorList>
    </citation>
    <scope>NUCLEOTIDE SEQUENCE [LARGE SCALE GENOMIC DNA]</scope>
    <source>
        <strain evidence="17 18">DSM 26424</strain>
    </source>
</reference>
<comment type="catalytic activity">
    <reaction evidence="1">
        <text>ATP + protein L-histidine = ADP + protein N-phospho-L-histidine.</text>
        <dbReference type="EC" id="2.7.13.3"/>
    </reaction>
</comment>
<feature type="domain" description="Response regulatory" evidence="16">
    <location>
        <begin position="577"/>
        <end position="689"/>
    </location>
</feature>
<evidence type="ECO:0000259" key="15">
    <source>
        <dbReference type="PROSITE" id="PS50109"/>
    </source>
</evidence>
<organism evidence="17 18">
    <name type="scientific">Salipiger marinus</name>
    <dbReference type="NCBI Taxonomy" id="555512"/>
    <lineage>
        <taxon>Bacteria</taxon>
        <taxon>Pseudomonadati</taxon>
        <taxon>Pseudomonadota</taxon>
        <taxon>Alphaproteobacteria</taxon>
        <taxon>Rhodobacterales</taxon>
        <taxon>Roseobacteraceae</taxon>
        <taxon>Salipiger</taxon>
    </lineage>
</organism>
<dbReference type="SMART" id="SM00387">
    <property type="entry name" value="HATPase_c"/>
    <property type="match status" value="1"/>
</dbReference>
<dbReference type="InterPro" id="IPR003661">
    <property type="entry name" value="HisK_dim/P_dom"/>
</dbReference>
<keyword evidence="4 12" id="KW-0597">Phosphoprotein</keyword>
<keyword evidence="10" id="KW-0472">Membrane</keyword>
<dbReference type="Pfam" id="PF00072">
    <property type="entry name" value="Response_reg"/>
    <property type="match status" value="2"/>
</dbReference>
<dbReference type="Pfam" id="PF12860">
    <property type="entry name" value="PAS_7"/>
    <property type="match status" value="2"/>
</dbReference>
<dbReference type="Pfam" id="PF02518">
    <property type="entry name" value="HATPase_c"/>
    <property type="match status" value="1"/>
</dbReference>
<comment type="caution">
    <text evidence="12">Lacks conserved residue(s) required for the propagation of feature annotation.</text>
</comment>
<keyword evidence="8" id="KW-0067">ATP-binding</keyword>
<keyword evidence="7" id="KW-0418">Kinase</keyword>
<dbReference type="CDD" id="cd00082">
    <property type="entry name" value="HisKA"/>
    <property type="match status" value="1"/>
</dbReference>
<accession>A0A1G8I878</accession>
<dbReference type="CDD" id="cd16922">
    <property type="entry name" value="HATPase_EvgS-ArcB-TorS-like"/>
    <property type="match status" value="1"/>
</dbReference>
<feature type="domain" description="Histidine kinase" evidence="15">
    <location>
        <begin position="339"/>
        <end position="560"/>
    </location>
</feature>
<evidence type="ECO:0000256" key="1">
    <source>
        <dbReference type="ARBA" id="ARBA00000085"/>
    </source>
</evidence>
<feature type="coiled-coil region" evidence="13">
    <location>
        <begin position="7"/>
        <end position="66"/>
    </location>
</feature>
<dbReference type="GO" id="GO:0016020">
    <property type="term" value="C:membrane"/>
    <property type="evidence" value="ECO:0007669"/>
    <property type="project" value="UniProtKB-SubCell"/>
</dbReference>
<dbReference type="RefSeq" id="WP_242656614.1">
    <property type="nucleotide sequence ID" value="NZ_FNEJ01000001.1"/>
</dbReference>
<dbReference type="SUPFAM" id="SSF47384">
    <property type="entry name" value="Homodimeric domain of signal transducing histidine kinase"/>
    <property type="match status" value="1"/>
</dbReference>
<dbReference type="Gene3D" id="3.30.450.20">
    <property type="entry name" value="PAS domain"/>
    <property type="match status" value="1"/>
</dbReference>
<dbReference type="SMART" id="SM00388">
    <property type="entry name" value="HisKA"/>
    <property type="match status" value="1"/>
</dbReference>
<keyword evidence="5" id="KW-0808">Transferase</keyword>
<evidence type="ECO:0000259" key="16">
    <source>
        <dbReference type="PROSITE" id="PS50110"/>
    </source>
</evidence>
<keyword evidence="13" id="KW-0175">Coiled coil</keyword>
<dbReference type="Proteomes" id="UP000199093">
    <property type="component" value="Unassembled WGS sequence"/>
</dbReference>
<dbReference type="SUPFAM" id="SSF53756">
    <property type="entry name" value="UDP-Glycosyltransferase/glycogen phosphorylase"/>
    <property type="match status" value="1"/>
</dbReference>
<evidence type="ECO:0000313" key="17">
    <source>
        <dbReference type="EMBL" id="SDI15042.1"/>
    </source>
</evidence>